<dbReference type="AlphaFoldDB" id="A0A133UJJ0"/>
<dbReference type="InterPro" id="IPR038071">
    <property type="entry name" value="UROD/MetE-like_sf"/>
</dbReference>
<dbReference type="GO" id="GO:0003871">
    <property type="term" value="F:5-methyltetrahydropteroyltriglutamate-homocysteine S-methyltransferase activity"/>
    <property type="evidence" value="ECO:0007669"/>
    <property type="project" value="InterPro"/>
</dbReference>
<evidence type="ECO:0000256" key="3">
    <source>
        <dbReference type="ARBA" id="ARBA00022833"/>
    </source>
</evidence>
<proteinExistence type="predicted"/>
<comment type="caution">
    <text evidence="5">The sequence shown here is derived from an EMBL/GenBank/DDBJ whole genome shotgun (WGS) entry which is preliminary data.</text>
</comment>
<gene>
    <name evidence="5" type="ORF">AKJ36_03125</name>
</gene>
<organism evidence="5 6">
    <name type="scientific">candidate division MSBL1 archaeon SCGC-AAA259I07</name>
    <dbReference type="NCBI Taxonomy" id="1698266"/>
    <lineage>
        <taxon>Archaea</taxon>
        <taxon>Methanobacteriati</taxon>
        <taxon>Methanobacteriota</taxon>
        <taxon>candidate division MSBL1</taxon>
    </lineage>
</organism>
<feature type="non-terminal residue" evidence="5">
    <location>
        <position position="1"/>
    </location>
</feature>
<dbReference type="EMBL" id="LHXQ01000058">
    <property type="protein sequence ID" value="KXA94280.1"/>
    <property type="molecule type" value="Genomic_DNA"/>
</dbReference>
<accession>A0A133UJJ0</accession>
<protein>
    <recommendedName>
        <fullName evidence="4">Cobalamin-independent methionine synthase MetE C-terminal/archaeal domain-containing protein</fullName>
    </recommendedName>
</protein>
<evidence type="ECO:0000256" key="1">
    <source>
        <dbReference type="ARBA" id="ARBA00001947"/>
    </source>
</evidence>
<dbReference type="GO" id="GO:0008270">
    <property type="term" value="F:zinc ion binding"/>
    <property type="evidence" value="ECO:0007669"/>
    <property type="project" value="InterPro"/>
</dbReference>
<evidence type="ECO:0000313" key="6">
    <source>
        <dbReference type="Proteomes" id="UP000070155"/>
    </source>
</evidence>
<reference evidence="5 6" key="1">
    <citation type="journal article" date="2016" name="Sci. Rep.">
        <title>Metabolic traits of an uncultured archaeal lineage -MSBL1- from brine pools of the Red Sea.</title>
        <authorList>
            <person name="Mwirichia R."/>
            <person name="Alam I."/>
            <person name="Rashid M."/>
            <person name="Vinu M."/>
            <person name="Ba-Alawi W."/>
            <person name="Anthony Kamau A."/>
            <person name="Kamanda Ngugi D."/>
            <person name="Goker M."/>
            <person name="Klenk H.P."/>
            <person name="Bajic V."/>
            <person name="Stingl U."/>
        </authorList>
    </citation>
    <scope>NUCLEOTIDE SEQUENCE [LARGE SCALE GENOMIC DNA]</scope>
    <source>
        <strain evidence="5">SCGC-AAA259I07</strain>
    </source>
</reference>
<sequence length="161" mass="18525">ESLVEAGAKIIQIDEPALSARPEELSEFARDAMRIMTKNLDAYFITHICYGAFEFIYPQMLELPVDNFDLEMSNSDLNLTKLFEKEPFTKDISFGVIDVHNHVVEDEKTTEARLERALQVLPPEKIWVDPDCGLKTRKKKEAIEKLKRLVSAARDTRNKLE</sequence>
<dbReference type="Gene3D" id="3.20.20.210">
    <property type="match status" value="1"/>
</dbReference>
<comment type="cofactor">
    <cofactor evidence="1">
        <name>Zn(2+)</name>
        <dbReference type="ChEBI" id="CHEBI:29105"/>
    </cofactor>
</comment>
<evidence type="ECO:0000256" key="2">
    <source>
        <dbReference type="ARBA" id="ARBA00022723"/>
    </source>
</evidence>
<dbReference type="Proteomes" id="UP000070155">
    <property type="component" value="Unassembled WGS sequence"/>
</dbReference>
<dbReference type="PATRIC" id="fig|1698266.3.peg.704"/>
<dbReference type="GO" id="GO:0009086">
    <property type="term" value="P:methionine biosynthetic process"/>
    <property type="evidence" value="ECO:0007669"/>
    <property type="project" value="InterPro"/>
</dbReference>
<evidence type="ECO:0000313" key="5">
    <source>
        <dbReference type="EMBL" id="KXA94280.1"/>
    </source>
</evidence>
<keyword evidence="3" id="KW-0862">Zinc</keyword>
<feature type="domain" description="Cobalamin-independent methionine synthase MetE C-terminal/archaeal" evidence="4">
    <location>
        <begin position="3"/>
        <end position="154"/>
    </location>
</feature>
<keyword evidence="2" id="KW-0479">Metal-binding</keyword>
<evidence type="ECO:0000259" key="4">
    <source>
        <dbReference type="Pfam" id="PF01717"/>
    </source>
</evidence>
<name>A0A133UJJ0_9EURY</name>
<dbReference type="PANTHER" id="PTHR30519">
    <property type="entry name" value="5-METHYLTETRAHYDROPTEROYLTRIGLUTAMATE--HOMOCYSTEINE METHYLTRANSFERASE"/>
    <property type="match status" value="1"/>
</dbReference>
<keyword evidence="6" id="KW-1185">Reference proteome</keyword>
<dbReference type="InterPro" id="IPR002629">
    <property type="entry name" value="Met_Synth_C/arc"/>
</dbReference>
<dbReference type="Pfam" id="PF01717">
    <property type="entry name" value="Meth_synt_2"/>
    <property type="match status" value="1"/>
</dbReference>
<dbReference type="SUPFAM" id="SSF51726">
    <property type="entry name" value="UROD/MetE-like"/>
    <property type="match status" value="1"/>
</dbReference>